<dbReference type="Pfam" id="PF00175">
    <property type="entry name" value="NAD_binding_1"/>
    <property type="match status" value="1"/>
</dbReference>
<dbReference type="InterPro" id="IPR017927">
    <property type="entry name" value="FAD-bd_FR_type"/>
</dbReference>
<dbReference type="GO" id="GO:0005739">
    <property type="term" value="C:mitochondrion"/>
    <property type="evidence" value="ECO:0007669"/>
    <property type="project" value="TreeGrafter"/>
</dbReference>
<dbReference type="EMBL" id="KN847521">
    <property type="protein sequence ID" value="KIV95538.1"/>
    <property type="molecule type" value="Genomic_DNA"/>
</dbReference>
<sequence>MKVLRFRHHFCERTLSFPRYFPRPLLLHHCTFWQSRSMATVKDSIPHIIRTADDPRQNGIWSSRLSRIEQINSRIRLLRLSLPKEGPSLRHLPGQYIDLYIPNIDVVGGFTITSAPQDSNQSQEDPHIELAIQSSPDNPPAAYLWRPISQILGSTVSFKVGGTFVYPPLTLSRQKCEKIDRVVFIAGGVGINPIMSMISAIDEVGVRQAVGSMPKRMRVLYSARRDLTPQGEKEDILFEHRLEEMARKWNKHPQVDYQYRLFQTGLSGGPTTSSKRSASPFDNSNPDNMTTHNRRITHDDLFDAIGPEGSRRNTVVYVCGLPTMTDEFVYLFEGCPGLDEKRVLCEKWW</sequence>
<dbReference type="OMA" id="WIDFFIP"/>
<dbReference type="RefSeq" id="XP_016227112.1">
    <property type="nucleotide sequence ID" value="XM_016367594.1"/>
</dbReference>
<dbReference type="PANTHER" id="PTHR46505:SF1">
    <property type="entry name" value="OXIDOREDUCTASE NAD-BINDING DOMAIN-CONTAINING PROTEIN 1"/>
    <property type="match status" value="1"/>
</dbReference>
<dbReference type="GO" id="GO:0016491">
    <property type="term" value="F:oxidoreductase activity"/>
    <property type="evidence" value="ECO:0007669"/>
    <property type="project" value="UniProtKB-KW"/>
</dbReference>
<dbReference type="OrthoDB" id="436496at2759"/>
<dbReference type="InterPro" id="IPR039261">
    <property type="entry name" value="FNR_nucleotide-bd"/>
</dbReference>
<evidence type="ECO:0000256" key="4">
    <source>
        <dbReference type="SAM" id="MobiDB-lite"/>
    </source>
</evidence>
<dbReference type="VEuPathDB" id="FungiDB:PV10_03177"/>
<dbReference type="STRING" id="212818.A0A0D2A9C1"/>
<dbReference type="Gene3D" id="2.40.30.10">
    <property type="entry name" value="Translation factors"/>
    <property type="match status" value="1"/>
</dbReference>
<dbReference type="HOGENOM" id="CLU_003827_7_1_1"/>
<keyword evidence="7" id="KW-1185">Reference proteome</keyword>
<reference evidence="6 7" key="1">
    <citation type="submission" date="2015-01" db="EMBL/GenBank/DDBJ databases">
        <title>The Genome Sequence of Exophiala mesophila CBS40295.</title>
        <authorList>
            <consortium name="The Broad Institute Genomics Platform"/>
            <person name="Cuomo C."/>
            <person name="de Hoog S."/>
            <person name="Gorbushina A."/>
            <person name="Stielow B."/>
            <person name="Teixiera M."/>
            <person name="Abouelleil A."/>
            <person name="Chapman S.B."/>
            <person name="Priest M."/>
            <person name="Young S.K."/>
            <person name="Wortman J."/>
            <person name="Nusbaum C."/>
            <person name="Birren B."/>
        </authorList>
    </citation>
    <scope>NUCLEOTIDE SEQUENCE [LARGE SCALE GENOMIC DNA]</scope>
    <source>
        <strain evidence="6 7">CBS 40295</strain>
    </source>
</reference>
<evidence type="ECO:0000256" key="1">
    <source>
        <dbReference type="ARBA" id="ARBA00023002"/>
    </source>
</evidence>
<dbReference type="GeneID" id="27321022"/>
<feature type="domain" description="FAD-binding FR-type" evidence="5">
    <location>
        <begin position="58"/>
        <end position="167"/>
    </location>
</feature>
<protein>
    <recommendedName>
        <fullName evidence="3">Oxidoreductase NAD-binding domain-containing protein 1</fullName>
    </recommendedName>
</protein>
<dbReference type="CDD" id="cd00322">
    <property type="entry name" value="FNR_like"/>
    <property type="match status" value="1"/>
</dbReference>
<dbReference type="InterPro" id="IPR017938">
    <property type="entry name" value="Riboflavin_synthase-like_b-brl"/>
</dbReference>
<evidence type="ECO:0000313" key="6">
    <source>
        <dbReference type="EMBL" id="KIV95538.1"/>
    </source>
</evidence>
<organism evidence="6 7">
    <name type="scientific">Exophiala mesophila</name>
    <name type="common">Black yeast-like fungus</name>
    <dbReference type="NCBI Taxonomy" id="212818"/>
    <lineage>
        <taxon>Eukaryota</taxon>
        <taxon>Fungi</taxon>
        <taxon>Dikarya</taxon>
        <taxon>Ascomycota</taxon>
        <taxon>Pezizomycotina</taxon>
        <taxon>Eurotiomycetes</taxon>
        <taxon>Chaetothyriomycetidae</taxon>
        <taxon>Chaetothyriales</taxon>
        <taxon>Herpotrichiellaceae</taxon>
        <taxon>Exophiala</taxon>
    </lineage>
</organism>
<accession>A0A0D2A9C1</accession>
<feature type="compositionally biased region" description="Polar residues" evidence="4">
    <location>
        <begin position="269"/>
        <end position="291"/>
    </location>
</feature>
<dbReference type="Gene3D" id="3.40.50.80">
    <property type="entry name" value="Nucleotide-binding domain of ferredoxin-NADP reductase (FNR) module"/>
    <property type="match status" value="1"/>
</dbReference>
<dbReference type="AlphaFoldDB" id="A0A0D2A9C1"/>
<dbReference type="PROSITE" id="PS51384">
    <property type="entry name" value="FAD_FR"/>
    <property type="match status" value="1"/>
</dbReference>
<evidence type="ECO:0000256" key="2">
    <source>
        <dbReference type="ARBA" id="ARBA00023027"/>
    </source>
</evidence>
<dbReference type="SUPFAM" id="SSF63380">
    <property type="entry name" value="Riboflavin synthase domain-like"/>
    <property type="match status" value="1"/>
</dbReference>
<dbReference type="InterPro" id="IPR052128">
    <property type="entry name" value="Oxidoreductase_NAD-binding"/>
</dbReference>
<feature type="region of interest" description="Disordered" evidence="4">
    <location>
        <begin position="267"/>
        <end position="295"/>
    </location>
</feature>
<evidence type="ECO:0000256" key="3">
    <source>
        <dbReference type="ARBA" id="ARBA00040516"/>
    </source>
</evidence>
<dbReference type="PANTHER" id="PTHR46505">
    <property type="entry name" value="OXIDOREDUCTASE NAD-BINDING DOMAIN-CONTAINING PROTEIN 1"/>
    <property type="match status" value="1"/>
</dbReference>
<dbReference type="SUPFAM" id="SSF52343">
    <property type="entry name" value="Ferredoxin reductase-like, C-terminal NADP-linked domain"/>
    <property type="match status" value="1"/>
</dbReference>
<name>A0A0D2A9C1_EXOME</name>
<keyword evidence="1" id="KW-0560">Oxidoreductase</keyword>
<keyword evidence="2" id="KW-0520">NAD</keyword>
<evidence type="ECO:0000259" key="5">
    <source>
        <dbReference type="PROSITE" id="PS51384"/>
    </source>
</evidence>
<dbReference type="InterPro" id="IPR001433">
    <property type="entry name" value="OxRdtase_FAD/NAD-bd"/>
</dbReference>
<dbReference type="Proteomes" id="UP000054302">
    <property type="component" value="Unassembled WGS sequence"/>
</dbReference>
<gene>
    <name evidence="6" type="ORF">PV10_03177</name>
</gene>
<proteinExistence type="predicted"/>
<evidence type="ECO:0000313" key="7">
    <source>
        <dbReference type="Proteomes" id="UP000054302"/>
    </source>
</evidence>